<dbReference type="InterPro" id="IPR041694">
    <property type="entry name" value="ADH_N_2"/>
</dbReference>
<dbReference type="InterPro" id="IPR013149">
    <property type="entry name" value="ADH-like_C"/>
</dbReference>
<dbReference type="SUPFAM" id="SSF51735">
    <property type="entry name" value="NAD(P)-binding Rossmann-fold domains"/>
    <property type="match status" value="1"/>
</dbReference>
<dbReference type="InterPro" id="IPR036291">
    <property type="entry name" value="NAD(P)-bd_dom_sf"/>
</dbReference>
<evidence type="ECO:0000313" key="3">
    <source>
        <dbReference type="EMBL" id="POY76417.1"/>
    </source>
</evidence>
<keyword evidence="4" id="KW-1185">Reference proteome</keyword>
<dbReference type="Pfam" id="PF16884">
    <property type="entry name" value="ADH_N_2"/>
    <property type="match status" value="1"/>
</dbReference>
<organism evidence="3 4">
    <name type="scientific">Rhodotorula taiwanensis</name>
    <dbReference type="NCBI Taxonomy" id="741276"/>
    <lineage>
        <taxon>Eukaryota</taxon>
        <taxon>Fungi</taxon>
        <taxon>Dikarya</taxon>
        <taxon>Basidiomycota</taxon>
        <taxon>Pucciniomycotina</taxon>
        <taxon>Microbotryomycetes</taxon>
        <taxon>Sporidiobolales</taxon>
        <taxon>Sporidiobolaceae</taxon>
        <taxon>Rhodotorula</taxon>
    </lineage>
</organism>
<evidence type="ECO:0000256" key="1">
    <source>
        <dbReference type="ARBA" id="ARBA00023002"/>
    </source>
</evidence>
<dbReference type="InterPro" id="IPR020843">
    <property type="entry name" value="ER"/>
</dbReference>
<name>A0A2S5BI22_9BASI</name>
<feature type="domain" description="Enoyl reductase (ER)" evidence="2">
    <location>
        <begin position="30"/>
        <end position="348"/>
    </location>
</feature>
<dbReference type="FunFam" id="3.40.50.720:FF:000121">
    <property type="entry name" value="Prostaglandin reductase 2"/>
    <property type="match status" value="1"/>
</dbReference>
<evidence type="ECO:0000313" key="4">
    <source>
        <dbReference type="Proteomes" id="UP000237144"/>
    </source>
</evidence>
<dbReference type="SUPFAM" id="SSF50129">
    <property type="entry name" value="GroES-like"/>
    <property type="match status" value="1"/>
</dbReference>
<accession>A0A2S5BI22</accession>
<dbReference type="AlphaFoldDB" id="A0A2S5BI22"/>
<dbReference type="InterPro" id="IPR045010">
    <property type="entry name" value="MDR_fam"/>
</dbReference>
<dbReference type="EMBL" id="PJQD01000005">
    <property type="protein sequence ID" value="POY76417.1"/>
    <property type="molecule type" value="Genomic_DNA"/>
</dbReference>
<proteinExistence type="predicted"/>
<dbReference type="PANTHER" id="PTHR43205">
    <property type="entry name" value="PROSTAGLANDIN REDUCTASE"/>
    <property type="match status" value="1"/>
</dbReference>
<dbReference type="PANTHER" id="PTHR43205:SF42">
    <property type="entry name" value="ALCOHOL DEHYDROGENASE, ZINC-CONTAINING (AFU_ORTHOLOGUE AFUA_7G04530)"/>
    <property type="match status" value="1"/>
</dbReference>
<sequence length="357" mass="38919">MSPMPALPRTYSCLTLRERPRASIDPKLDGTGTFSFEKDVPLWTVDQLKAGEAVVKVEWCSVDPAQRGWLNPTRSYVPPVQIGAAMRAGAVGRIAVLPKDTGKSTLQVGDWVMGTMSWGEYAKVPLKELQKIETDDVVKPTYYLGGLGMPGQTAYWGLHDVGKIKKGETVVISGAAGAVGSIACQLAKIEGCRVVAIAGGADKCRWLQEELGIKEVLDYKDADFKKKFREIGYLDVYFDNVGGEILDMCLTRLNKNARIALCGAISAYNDPSPKGLQSYLNLISQRAKIEGFIVFDYADRYHIAAKEMGDHVRSGQLKLRETHAYGLDKCADALVGMFSGKNTGKMLVKIGSNGSKL</sequence>
<gene>
    <name evidence="3" type="ORF">BMF94_0615</name>
</gene>
<dbReference type="Gene3D" id="3.40.50.720">
    <property type="entry name" value="NAD(P)-binding Rossmann-like Domain"/>
    <property type="match status" value="1"/>
</dbReference>
<dbReference type="Pfam" id="PF00107">
    <property type="entry name" value="ADH_zinc_N"/>
    <property type="match status" value="1"/>
</dbReference>
<protein>
    <recommendedName>
        <fullName evidence="2">Enoyl reductase (ER) domain-containing protein</fullName>
    </recommendedName>
</protein>
<dbReference type="Gene3D" id="3.90.180.10">
    <property type="entry name" value="Medium-chain alcohol dehydrogenases, catalytic domain"/>
    <property type="match status" value="1"/>
</dbReference>
<reference evidence="3 4" key="1">
    <citation type="journal article" date="2018" name="Front. Microbiol.">
        <title>Prospects for Fungal Bioremediation of Acidic Radioactive Waste Sites: Characterization and Genome Sequence of Rhodotorula taiwanensis MD1149.</title>
        <authorList>
            <person name="Tkavc R."/>
            <person name="Matrosova V.Y."/>
            <person name="Grichenko O.E."/>
            <person name="Gostincar C."/>
            <person name="Volpe R.P."/>
            <person name="Klimenkova P."/>
            <person name="Gaidamakova E.K."/>
            <person name="Zhou C.E."/>
            <person name="Stewart B.J."/>
            <person name="Lyman M.G."/>
            <person name="Malfatti S.A."/>
            <person name="Rubinfeld B."/>
            <person name="Courtot M."/>
            <person name="Singh J."/>
            <person name="Dalgard C.L."/>
            <person name="Hamilton T."/>
            <person name="Frey K.G."/>
            <person name="Gunde-Cimerman N."/>
            <person name="Dugan L."/>
            <person name="Daly M.J."/>
        </authorList>
    </citation>
    <scope>NUCLEOTIDE SEQUENCE [LARGE SCALE GENOMIC DNA]</scope>
    <source>
        <strain evidence="3 4">MD1149</strain>
    </source>
</reference>
<dbReference type="OrthoDB" id="809632at2759"/>
<keyword evidence="1" id="KW-0560">Oxidoreductase</keyword>
<dbReference type="GO" id="GO:0016628">
    <property type="term" value="F:oxidoreductase activity, acting on the CH-CH group of donors, NAD or NADP as acceptor"/>
    <property type="evidence" value="ECO:0007669"/>
    <property type="project" value="InterPro"/>
</dbReference>
<dbReference type="InterPro" id="IPR011032">
    <property type="entry name" value="GroES-like_sf"/>
</dbReference>
<comment type="caution">
    <text evidence="3">The sequence shown here is derived from an EMBL/GenBank/DDBJ whole genome shotgun (WGS) entry which is preliminary data.</text>
</comment>
<dbReference type="Proteomes" id="UP000237144">
    <property type="component" value="Unassembled WGS sequence"/>
</dbReference>
<dbReference type="CDD" id="cd05288">
    <property type="entry name" value="PGDH"/>
    <property type="match status" value="1"/>
</dbReference>
<evidence type="ECO:0000259" key="2">
    <source>
        <dbReference type="SMART" id="SM00829"/>
    </source>
</evidence>
<dbReference type="SMART" id="SM00829">
    <property type="entry name" value="PKS_ER"/>
    <property type="match status" value="1"/>
</dbReference>